<dbReference type="EMBL" id="JASXSZ010000001">
    <property type="protein sequence ID" value="MDL9977873.1"/>
    <property type="molecule type" value="Genomic_DNA"/>
</dbReference>
<name>A0ABT7MTV2_9MICO</name>
<accession>A0ABT7MTV2</accession>
<dbReference type="Gene3D" id="1.10.287.1700">
    <property type="match status" value="1"/>
</dbReference>
<evidence type="ECO:0008006" key="3">
    <source>
        <dbReference type="Google" id="ProtNLM"/>
    </source>
</evidence>
<evidence type="ECO:0000313" key="1">
    <source>
        <dbReference type="EMBL" id="MDL9977873.1"/>
    </source>
</evidence>
<dbReference type="RefSeq" id="WP_286285738.1">
    <property type="nucleotide sequence ID" value="NZ_JASXSZ010000001.1"/>
</dbReference>
<dbReference type="InterPro" id="IPR053716">
    <property type="entry name" value="Flag_assembly_chemotaxis_eff"/>
</dbReference>
<reference evidence="1 2" key="1">
    <citation type="submission" date="2023-06" db="EMBL/GenBank/DDBJ databases">
        <title>Microbacterium sp. nov., isolated from a waste landfill.</title>
        <authorList>
            <person name="Wen W."/>
        </authorList>
    </citation>
    <scope>NUCLEOTIDE SEQUENCE [LARGE SCALE GENOMIC DNA]</scope>
    <source>
        <strain evidence="1 2">ASV49</strain>
    </source>
</reference>
<sequence length="141" mass="14443">MTTFPLAGLLRVRGAQERVAAEQLARATADVAQAQSGAQNAAASLAGISSDIGDGPALLAMAAARAAGRSALSDLQTLTELRRSEADAAKASHVEARRELRGLERLESAHIAVTTKAELDAEQSALDEVAVVRALQTGSAA</sequence>
<protein>
    <recommendedName>
        <fullName evidence="3">Flagellar FliJ protein</fullName>
    </recommendedName>
</protein>
<keyword evidence="2" id="KW-1185">Reference proteome</keyword>
<evidence type="ECO:0000313" key="2">
    <source>
        <dbReference type="Proteomes" id="UP001235064"/>
    </source>
</evidence>
<organism evidence="1 2">
    <name type="scientific">Microbacterium candidum</name>
    <dbReference type="NCBI Taxonomy" id="3041922"/>
    <lineage>
        <taxon>Bacteria</taxon>
        <taxon>Bacillati</taxon>
        <taxon>Actinomycetota</taxon>
        <taxon>Actinomycetes</taxon>
        <taxon>Micrococcales</taxon>
        <taxon>Microbacteriaceae</taxon>
        <taxon>Microbacterium</taxon>
    </lineage>
</organism>
<comment type="caution">
    <text evidence="1">The sequence shown here is derived from an EMBL/GenBank/DDBJ whole genome shotgun (WGS) entry which is preliminary data.</text>
</comment>
<proteinExistence type="predicted"/>
<gene>
    <name evidence="1" type="ORF">QSV35_00880</name>
</gene>
<dbReference type="Proteomes" id="UP001235064">
    <property type="component" value="Unassembled WGS sequence"/>
</dbReference>